<evidence type="ECO:0000256" key="1">
    <source>
        <dbReference type="ARBA" id="ARBA00004651"/>
    </source>
</evidence>
<feature type="transmembrane region" description="Helical" evidence="8">
    <location>
        <begin position="251"/>
        <end position="270"/>
    </location>
</feature>
<evidence type="ECO:0000256" key="2">
    <source>
        <dbReference type="ARBA" id="ARBA00022475"/>
    </source>
</evidence>
<dbReference type="InterPro" id="IPR050297">
    <property type="entry name" value="LipidA_mod_glycosyltrf_83"/>
</dbReference>
<keyword evidence="2" id="KW-1003">Cell membrane</keyword>
<feature type="transmembrane region" description="Helical" evidence="8">
    <location>
        <begin position="307"/>
        <end position="324"/>
    </location>
</feature>
<reference evidence="10 11" key="1">
    <citation type="submission" date="2019-05" db="EMBL/GenBank/DDBJ databases">
        <authorList>
            <person name="Qu J.-H."/>
        </authorList>
    </citation>
    <scope>NUCLEOTIDE SEQUENCE [LARGE SCALE GENOMIC DNA]</scope>
    <source>
        <strain evidence="10 11">Z12</strain>
    </source>
</reference>
<dbReference type="PANTHER" id="PTHR33908">
    <property type="entry name" value="MANNOSYLTRANSFERASE YKCB-RELATED"/>
    <property type="match status" value="1"/>
</dbReference>
<feature type="transmembrane region" description="Helical" evidence="8">
    <location>
        <begin position="103"/>
        <end position="125"/>
    </location>
</feature>
<name>A0A5R9K6P5_9BACT</name>
<keyword evidence="7 8" id="KW-0472">Membrane</keyword>
<dbReference type="GO" id="GO:0005886">
    <property type="term" value="C:plasma membrane"/>
    <property type="evidence" value="ECO:0007669"/>
    <property type="project" value="UniProtKB-SubCell"/>
</dbReference>
<sequence length="518" mass="58689">MALLSFSKRPLLQLILATTVIRCLVAHLINLGNDEVYYFTYAVLPDWNHFDHPPLIGIFIRIFTINLNAINELMIRLPGIVGAAINTWLIAQCGHHIKNVRTGIIAAILYNTSIYTSIIAGIFILPDSVQLVFWLAALYSMLRCTGTDKAAVSQKHLLLIGLWTGLAIMSKVHGAFLWIGFLAFLAARKQESLRNPYLYASLFLTLLLISPILFWNINNDFITLRFHSERVVITDHGINFKSFFRTTIGQILYANPVHIVLFVMAGKAIARKQTFLTAPYMGLLLWSGIPIIICTIVLSLFRDTLPHWSGPGFIAFMLMAAAWLEERAAMPFYHRLINSCIGFMVFVFIAGPLLVRCYPGTMSPRKFPQTGSGDATLDIYGWDQLLPAFEKIRNDDIRRVTMSPQAPLLVHKWFPGAHIYYYVAYPLQMRLVGGGNIHDLHQFCWLNRSYGHVATGTNAWLIVPSNYFTDPVKQYAGQFKSIEKAGTITQRRGGRIARYWFVYRLKHATQRIGCNISI</sequence>
<feature type="domain" description="Glycosyltransferase RgtA/B/C/D-like" evidence="9">
    <location>
        <begin position="51"/>
        <end position="215"/>
    </location>
</feature>
<dbReference type="GO" id="GO:0009103">
    <property type="term" value="P:lipopolysaccharide biosynthetic process"/>
    <property type="evidence" value="ECO:0007669"/>
    <property type="project" value="UniProtKB-ARBA"/>
</dbReference>
<dbReference type="PANTHER" id="PTHR33908:SF11">
    <property type="entry name" value="MEMBRANE PROTEIN"/>
    <property type="match status" value="1"/>
</dbReference>
<feature type="transmembrane region" description="Helical" evidence="8">
    <location>
        <begin position="197"/>
        <end position="217"/>
    </location>
</feature>
<evidence type="ECO:0000259" key="9">
    <source>
        <dbReference type="Pfam" id="PF13231"/>
    </source>
</evidence>
<dbReference type="AlphaFoldDB" id="A0A5R9K6P5"/>
<protein>
    <submittedName>
        <fullName evidence="10">Glycosyltransferase family 39 protein</fullName>
    </submittedName>
</protein>
<comment type="caution">
    <text evidence="10">The sequence shown here is derived from an EMBL/GenBank/DDBJ whole genome shotgun (WGS) entry which is preliminary data.</text>
</comment>
<dbReference type="Pfam" id="PF13231">
    <property type="entry name" value="PMT_2"/>
    <property type="match status" value="1"/>
</dbReference>
<keyword evidence="3" id="KW-0328">Glycosyltransferase</keyword>
<comment type="subcellular location">
    <subcellularLocation>
        <location evidence="1">Cell membrane</location>
        <topology evidence="1">Multi-pass membrane protein</topology>
    </subcellularLocation>
</comment>
<gene>
    <name evidence="10" type="ORF">FEM55_22165</name>
</gene>
<evidence type="ECO:0000256" key="5">
    <source>
        <dbReference type="ARBA" id="ARBA00022692"/>
    </source>
</evidence>
<evidence type="ECO:0000313" key="11">
    <source>
        <dbReference type="Proteomes" id="UP000309788"/>
    </source>
</evidence>
<evidence type="ECO:0000256" key="8">
    <source>
        <dbReference type="SAM" id="Phobius"/>
    </source>
</evidence>
<keyword evidence="6 8" id="KW-1133">Transmembrane helix</keyword>
<feature type="transmembrane region" description="Helical" evidence="8">
    <location>
        <begin position="282"/>
        <end position="301"/>
    </location>
</feature>
<proteinExistence type="predicted"/>
<evidence type="ECO:0000256" key="4">
    <source>
        <dbReference type="ARBA" id="ARBA00022679"/>
    </source>
</evidence>
<dbReference type="Proteomes" id="UP000309788">
    <property type="component" value="Unassembled WGS sequence"/>
</dbReference>
<keyword evidence="5 8" id="KW-0812">Transmembrane</keyword>
<evidence type="ECO:0000256" key="7">
    <source>
        <dbReference type="ARBA" id="ARBA00023136"/>
    </source>
</evidence>
<dbReference type="InterPro" id="IPR038731">
    <property type="entry name" value="RgtA/B/C-like"/>
</dbReference>
<feature type="transmembrane region" description="Helical" evidence="8">
    <location>
        <begin position="157"/>
        <end position="185"/>
    </location>
</feature>
<evidence type="ECO:0000313" key="10">
    <source>
        <dbReference type="EMBL" id="TLU89448.1"/>
    </source>
</evidence>
<organism evidence="10 11">
    <name type="scientific">Dyadobacter sediminis</name>
    <dbReference type="NCBI Taxonomy" id="1493691"/>
    <lineage>
        <taxon>Bacteria</taxon>
        <taxon>Pseudomonadati</taxon>
        <taxon>Bacteroidota</taxon>
        <taxon>Cytophagia</taxon>
        <taxon>Cytophagales</taxon>
        <taxon>Spirosomataceae</taxon>
        <taxon>Dyadobacter</taxon>
    </lineage>
</organism>
<dbReference type="GO" id="GO:0016763">
    <property type="term" value="F:pentosyltransferase activity"/>
    <property type="evidence" value="ECO:0007669"/>
    <property type="project" value="TreeGrafter"/>
</dbReference>
<keyword evidence="11" id="KW-1185">Reference proteome</keyword>
<evidence type="ECO:0000256" key="3">
    <source>
        <dbReference type="ARBA" id="ARBA00022676"/>
    </source>
</evidence>
<dbReference type="OrthoDB" id="9813729at2"/>
<dbReference type="RefSeq" id="WP_138283508.1">
    <property type="nucleotide sequence ID" value="NZ_BMGE01000004.1"/>
</dbReference>
<feature type="transmembrane region" description="Helical" evidence="8">
    <location>
        <begin position="336"/>
        <end position="355"/>
    </location>
</feature>
<evidence type="ECO:0000256" key="6">
    <source>
        <dbReference type="ARBA" id="ARBA00022989"/>
    </source>
</evidence>
<keyword evidence="4 10" id="KW-0808">Transferase</keyword>
<dbReference type="EMBL" id="VCEI01000030">
    <property type="protein sequence ID" value="TLU89448.1"/>
    <property type="molecule type" value="Genomic_DNA"/>
</dbReference>
<accession>A0A5R9K6P5</accession>